<proteinExistence type="predicted"/>
<keyword evidence="1" id="KW-0479">Metal-binding</keyword>
<sequence length="239" mass="25877">MPNHSYCQPPAAICSLPIVGSPERFPVRAIYCVGRNYADHSREMGSNPADSPCFFMKPPHALVTDDHPVPYPPQTRNLHHEVELVVALRSGGRNIAPEAVFGHVFGYAVGLDLTRRDLQNELKQKAQPWELAKSFTGSAPCSALIPATRPEAPSVPWHIRLSVNGVIRQETTSAQMIWPIERLIGELSRYEALEAGDLLFTGTPAGVGPLEPGDRGVAELVGRCRLLFTVVPGGSGSGL</sequence>
<dbReference type="SUPFAM" id="SSF56529">
    <property type="entry name" value="FAH"/>
    <property type="match status" value="1"/>
</dbReference>
<dbReference type="Gene3D" id="3.90.850.10">
    <property type="entry name" value="Fumarylacetoacetase-like, C-terminal domain"/>
    <property type="match status" value="1"/>
</dbReference>
<reference evidence="3" key="2">
    <citation type="journal article" date="2014" name="ISME J.">
        <title>Microbial stratification in low pH oxic and suboxic macroscopic growths along an acid mine drainage.</title>
        <authorList>
            <person name="Mendez-Garcia C."/>
            <person name="Mesa V."/>
            <person name="Sprenger R.R."/>
            <person name="Richter M."/>
            <person name="Diez M.S."/>
            <person name="Solano J."/>
            <person name="Bargiela R."/>
            <person name="Golyshina O.V."/>
            <person name="Manteca A."/>
            <person name="Ramos J.L."/>
            <person name="Gallego J.R."/>
            <person name="Llorente I."/>
            <person name="Martins Dos Santos V.A."/>
            <person name="Jensen O.N."/>
            <person name="Pelaez A.I."/>
            <person name="Sanchez J."/>
            <person name="Ferrer M."/>
        </authorList>
    </citation>
    <scope>NUCLEOTIDE SEQUENCE</scope>
</reference>
<protein>
    <submittedName>
        <fullName evidence="3">Fumarylacetoacetate (FAA) hydrolase</fullName>
    </submittedName>
</protein>
<organism evidence="3">
    <name type="scientific">mine drainage metagenome</name>
    <dbReference type="NCBI Taxonomy" id="410659"/>
    <lineage>
        <taxon>unclassified sequences</taxon>
        <taxon>metagenomes</taxon>
        <taxon>ecological metagenomes</taxon>
    </lineage>
</organism>
<dbReference type="EMBL" id="AUZY01001120">
    <property type="protein sequence ID" value="EQD76163.1"/>
    <property type="molecule type" value="Genomic_DNA"/>
</dbReference>
<reference evidence="3" key="1">
    <citation type="submission" date="2013-08" db="EMBL/GenBank/DDBJ databases">
        <authorList>
            <person name="Mendez C."/>
            <person name="Richter M."/>
            <person name="Ferrer M."/>
            <person name="Sanchez J."/>
        </authorList>
    </citation>
    <scope>NUCLEOTIDE SEQUENCE</scope>
</reference>
<feature type="domain" description="Fumarylacetoacetase-like C-terminal" evidence="2">
    <location>
        <begin position="30"/>
        <end position="224"/>
    </location>
</feature>
<evidence type="ECO:0000259" key="2">
    <source>
        <dbReference type="Pfam" id="PF01557"/>
    </source>
</evidence>
<evidence type="ECO:0000256" key="1">
    <source>
        <dbReference type="ARBA" id="ARBA00022723"/>
    </source>
</evidence>
<dbReference type="GO" id="GO:0018773">
    <property type="term" value="F:acetylpyruvate hydrolase activity"/>
    <property type="evidence" value="ECO:0007669"/>
    <property type="project" value="TreeGrafter"/>
</dbReference>
<dbReference type="AlphaFoldDB" id="T1C5M4"/>
<gene>
    <name evidence="3" type="ORF">B1B_01868</name>
</gene>
<dbReference type="PANTHER" id="PTHR11820">
    <property type="entry name" value="ACYLPYRUVASE"/>
    <property type="match status" value="1"/>
</dbReference>
<dbReference type="PANTHER" id="PTHR11820:SF90">
    <property type="entry name" value="FLUTATHIONE S-TRANSFERASE"/>
    <property type="match status" value="1"/>
</dbReference>
<dbReference type="InterPro" id="IPR036663">
    <property type="entry name" value="Fumarylacetoacetase_C_sf"/>
</dbReference>
<evidence type="ECO:0000313" key="3">
    <source>
        <dbReference type="EMBL" id="EQD76163.1"/>
    </source>
</evidence>
<name>T1C5M4_9ZZZZ</name>
<dbReference type="GO" id="GO:0046872">
    <property type="term" value="F:metal ion binding"/>
    <property type="evidence" value="ECO:0007669"/>
    <property type="project" value="UniProtKB-KW"/>
</dbReference>
<dbReference type="InterPro" id="IPR011234">
    <property type="entry name" value="Fumarylacetoacetase-like_C"/>
</dbReference>
<accession>T1C5M4</accession>
<keyword evidence="3" id="KW-0378">Hydrolase</keyword>
<dbReference type="Pfam" id="PF01557">
    <property type="entry name" value="FAA_hydrolase"/>
    <property type="match status" value="1"/>
</dbReference>
<comment type="caution">
    <text evidence="3">The sequence shown here is derived from an EMBL/GenBank/DDBJ whole genome shotgun (WGS) entry which is preliminary data.</text>
</comment>